<sequence length="376" mass="41474">MRNKRKSVWRGILLALSVLWIQTAGCGNLLTKEGDSGGESPELNGETLEVHFIDVGQGDATLIKQGDHAMLIDAGDNDKGTAVQSYLQHQGVDHLDYAIGTHPDSDHVGGLDVILYKFSWDTVILPDLEKDTKTYQDVLRVIQDKREEITYPKAGTSYALGNAEFTIIAPVKEDYGDNWNDYSVGILLQFGENRFVFTGDAEEDAEQDMLAEGVDLSADVLKAAHHGSDTANTMEFLEEVNPDAVVISCGEGNSYGHPRAEAMNHFRSIGTEIYRTDEQGTIVAVSDGEKIIWNCSPSESWKAGEPTGSQDKETEESIKGQEKETGTYVINTNTGKFHKNSCSSVEQMQEENKEYSSLSSQELKEQGYEPCSRCRP</sequence>
<name>A0AC61RSS1_9FIRM</name>
<keyword evidence="2" id="KW-1185">Reference proteome</keyword>
<comment type="caution">
    <text evidence="1">The sequence shown here is derived from an EMBL/GenBank/DDBJ whole genome shotgun (WGS) entry which is preliminary data.</text>
</comment>
<gene>
    <name evidence="1" type="ORF">E5329_17390</name>
</gene>
<proteinExistence type="predicted"/>
<evidence type="ECO:0000313" key="2">
    <source>
        <dbReference type="Proteomes" id="UP000304953"/>
    </source>
</evidence>
<reference evidence="1" key="1">
    <citation type="submission" date="2019-04" db="EMBL/GenBank/DDBJ databases">
        <title>Microbes associate with the intestines of laboratory mice.</title>
        <authorList>
            <person name="Navarre W."/>
            <person name="Wong E."/>
            <person name="Huang K."/>
            <person name="Tropini C."/>
            <person name="Ng K."/>
            <person name="Yu B."/>
        </authorList>
    </citation>
    <scope>NUCLEOTIDE SEQUENCE</scope>
    <source>
        <strain evidence="1">NM01_1-7b</strain>
    </source>
</reference>
<accession>A0AC61RSS1</accession>
<organism evidence="1 2">
    <name type="scientific">Petralouisia muris</name>
    <dbReference type="NCBI Taxonomy" id="3032872"/>
    <lineage>
        <taxon>Bacteria</taxon>
        <taxon>Bacillati</taxon>
        <taxon>Bacillota</taxon>
        <taxon>Clostridia</taxon>
        <taxon>Lachnospirales</taxon>
        <taxon>Lachnospiraceae</taxon>
        <taxon>Petralouisia</taxon>
    </lineage>
</organism>
<dbReference type="EMBL" id="SRYA01000038">
    <property type="protein sequence ID" value="TGY93699.1"/>
    <property type="molecule type" value="Genomic_DNA"/>
</dbReference>
<dbReference type="Proteomes" id="UP000304953">
    <property type="component" value="Unassembled WGS sequence"/>
</dbReference>
<evidence type="ECO:0000313" key="1">
    <source>
        <dbReference type="EMBL" id="TGY93699.1"/>
    </source>
</evidence>
<protein>
    <submittedName>
        <fullName evidence="1">MBL fold metallo-hydrolase</fullName>
    </submittedName>
</protein>